<feature type="compositionally biased region" description="Low complexity" evidence="12">
    <location>
        <begin position="673"/>
        <end position="725"/>
    </location>
</feature>
<evidence type="ECO:0000256" key="8">
    <source>
        <dbReference type="ARBA" id="ARBA00022753"/>
    </source>
</evidence>
<keyword evidence="10" id="KW-0472">Membrane</keyword>
<evidence type="ECO:0000256" key="6">
    <source>
        <dbReference type="ARBA" id="ARBA00022443"/>
    </source>
</evidence>
<evidence type="ECO:0000256" key="7">
    <source>
        <dbReference type="ARBA" id="ARBA00022448"/>
    </source>
</evidence>
<dbReference type="SMART" id="SM00288">
    <property type="entry name" value="VHS"/>
    <property type="match status" value="1"/>
</dbReference>
<evidence type="ECO:0000256" key="1">
    <source>
        <dbReference type="ARBA" id="ARBA00002654"/>
    </source>
</evidence>
<dbReference type="CDD" id="cd21386">
    <property type="entry name" value="GAT_Hse1"/>
    <property type="match status" value="1"/>
</dbReference>
<evidence type="ECO:0000256" key="5">
    <source>
        <dbReference type="ARBA" id="ARBA00018978"/>
    </source>
</evidence>
<proteinExistence type="inferred from homology"/>
<dbReference type="SMART" id="SM00326">
    <property type="entry name" value="SH3"/>
    <property type="match status" value="1"/>
</dbReference>
<sequence>MFGGSGANPYDDVVNKATDENLTGENWEILLNLCDKVSEEGQEGARNALAALLKRLVHRNPNVQLYALSAAEALSKNCGIEVNREIASRAWTQGMEKVITDRNTHDKVRKRALGLIAQWTAEFQNDETLGIMEDCYHSLEAKNYKFETPSEPPPPAVDDEIRRREEEELQRVLEMSMQDRGGRNTWAEYGANGDTAGSSSSGGGYSGGYAPAAAPATAVVNAAHPATYSAPQSASSYTAASPAPYSAATPTYTPSTPSMISGASTTSPATPIPTGSTIVTRVRALYTFEPTEPGELAFEKGDIIKVVDRGYKDWWRGQSKGRTGIFPVNYVEPLPEPSAAELAREAEAEAAVFAQAVNVDRLLNMLKSLDPSRDNLADNEEIQELYHACMSLRPKIVKLIDKYSQKRADLVSMNETFVRARTIFDRMMEDSLQRNVYDPSTYRVPSAAPYGQRPDASYGPPRPDSRGTAQFAGYPQQAAYQQPGYPSPAPYEAYPPQTPGGSYAPPTPGAPYPAQATPAPYGAQQQAAPGPYGPQQQPAPYGYRQHQPVPQGYAAQPGGYPQQATYPGQLGGQSYPQQGEPQPPAPGHQQSPGTAPQQPSSGQIPQQHPSGPMPQQQQLQQPPVGHPEPVGSPVGAQSYENPMQSQPYGASPYPAMDQAVSPQPHLQPQAATSQQSLPQMQPSAQPQPEPQQQAAVQLQASTYQPAAQQPTAQEQQQQPITQGPPYVYDPHAKYADPNVQAWATYYSQGGRDPAGAVYFFSVPGVTEELPNPAGAPPPSGQAADNASSLHRVDSNSGASVISAGASTVRANSIGGASFMGDTPAVAVTHPTSSSPELANPHAQATASQAGVEAAGPAPAAGGLPAATPSWVLPKRAPGSGLMGATHGAPASPGGPEGGMHSMQGQFAAMNVGSGAA</sequence>
<dbReference type="PANTHER" id="PTHR45929:SF3">
    <property type="entry name" value="JAK PATHWAY SIGNAL TRANSDUCTION ADAPTOR MOLECULE"/>
    <property type="match status" value="1"/>
</dbReference>
<evidence type="ECO:0000313" key="15">
    <source>
        <dbReference type="EMBL" id="TRM69626.1"/>
    </source>
</evidence>
<keyword evidence="7" id="KW-0813">Transport</keyword>
<comment type="function">
    <text evidence="1">Component of the ESCRT-0 complex which is the sorting receptor for ubiquitinated cargo proteins at the multivesicular body (MVB).</text>
</comment>
<evidence type="ECO:0000256" key="4">
    <source>
        <dbReference type="ARBA" id="ARBA00017923"/>
    </source>
</evidence>
<dbReference type="InterPro" id="IPR050670">
    <property type="entry name" value="STAM"/>
</dbReference>
<keyword evidence="8" id="KW-0967">Endosome</keyword>
<gene>
    <name evidence="15" type="ORF">BD626DRAFT_447660</name>
</gene>
<dbReference type="Proteomes" id="UP000320762">
    <property type="component" value="Unassembled WGS sequence"/>
</dbReference>
<keyword evidence="9" id="KW-0653">Protein transport</keyword>
<dbReference type="SUPFAM" id="SSF48464">
    <property type="entry name" value="ENTH/VHS domain"/>
    <property type="match status" value="1"/>
</dbReference>
<feature type="compositionally biased region" description="Polar residues" evidence="12">
    <location>
        <begin position="829"/>
        <end position="848"/>
    </location>
</feature>
<feature type="region of interest" description="Disordered" evidence="12">
    <location>
        <begin position="769"/>
        <end position="788"/>
    </location>
</feature>
<dbReference type="AlphaFoldDB" id="A0A550CXU5"/>
<dbReference type="Pfam" id="PF00790">
    <property type="entry name" value="VHS"/>
    <property type="match status" value="1"/>
</dbReference>
<dbReference type="SUPFAM" id="SSF50044">
    <property type="entry name" value="SH3-domain"/>
    <property type="match status" value="1"/>
</dbReference>
<evidence type="ECO:0000256" key="10">
    <source>
        <dbReference type="ARBA" id="ARBA00023136"/>
    </source>
</evidence>
<dbReference type="EMBL" id="VDMD01000001">
    <property type="protein sequence ID" value="TRM69626.1"/>
    <property type="molecule type" value="Genomic_DNA"/>
</dbReference>
<dbReference type="PROSITE" id="PS50330">
    <property type="entry name" value="UIM"/>
    <property type="match status" value="1"/>
</dbReference>
<dbReference type="OrthoDB" id="10255964at2759"/>
<feature type="domain" description="SH3" evidence="13">
    <location>
        <begin position="277"/>
        <end position="336"/>
    </location>
</feature>
<evidence type="ECO:0000313" key="16">
    <source>
        <dbReference type="Proteomes" id="UP000320762"/>
    </source>
</evidence>
<dbReference type="InterPro" id="IPR004152">
    <property type="entry name" value="GAT_dom"/>
</dbReference>
<dbReference type="GO" id="GO:0010008">
    <property type="term" value="C:endosome membrane"/>
    <property type="evidence" value="ECO:0007669"/>
    <property type="project" value="UniProtKB-SubCell"/>
</dbReference>
<dbReference type="SUPFAM" id="SSF89009">
    <property type="entry name" value="GAT-like domain"/>
    <property type="match status" value="1"/>
</dbReference>
<dbReference type="Pfam" id="PF03127">
    <property type="entry name" value="GAT"/>
    <property type="match status" value="1"/>
</dbReference>
<accession>A0A550CXU5</accession>
<protein>
    <recommendedName>
        <fullName evidence="4">Class E vacuolar protein-sorting machinery protein HSE1</fullName>
    </recommendedName>
    <alternativeName>
        <fullName evidence="5">Class E vacuolar protein-sorting machinery protein hse1</fullName>
    </alternativeName>
</protein>
<evidence type="ECO:0000256" key="9">
    <source>
        <dbReference type="ARBA" id="ARBA00022927"/>
    </source>
</evidence>
<comment type="caution">
    <text evidence="15">The sequence shown here is derived from an EMBL/GenBank/DDBJ whole genome shotgun (WGS) entry which is preliminary data.</text>
</comment>
<dbReference type="InterPro" id="IPR008942">
    <property type="entry name" value="ENTH_VHS"/>
</dbReference>
<feature type="compositionally biased region" description="Polar residues" evidence="12">
    <location>
        <begin position="660"/>
        <end position="672"/>
    </location>
</feature>
<reference evidence="15 16" key="1">
    <citation type="journal article" date="2019" name="New Phytol.">
        <title>Comparative genomics reveals unique wood-decay strategies and fruiting body development in the Schizophyllaceae.</title>
        <authorList>
            <person name="Almasi E."/>
            <person name="Sahu N."/>
            <person name="Krizsan K."/>
            <person name="Balint B."/>
            <person name="Kovacs G.M."/>
            <person name="Kiss B."/>
            <person name="Cseklye J."/>
            <person name="Drula E."/>
            <person name="Henrissat B."/>
            <person name="Nagy I."/>
            <person name="Chovatia M."/>
            <person name="Adam C."/>
            <person name="LaButti K."/>
            <person name="Lipzen A."/>
            <person name="Riley R."/>
            <person name="Grigoriev I.V."/>
            <person name="Nagy L.G."/>
        </authorList>
    </citation>
    <scope>NUCLEOTIDE SEQUENCE [LARGE SCALE GENOMIC DNA]</scope>
    <source>
        <strain evidence="15 16">NL-1724</strain>
    </source>
</reference>
<name>A0A550CXU5_9AGAR</name>
<dbReference type="GO" id="GO:0043130">
    <property type="term" value="F:ubiquitin binding"/>
    <property type="evidence" value="ECO:0007669"/>
    <property type="project" value="InterPro"/>
</dbReference>
<dbReference type="CDD" id="cd11805">
    <property type="entry name" value="SH3_GRB2_like_C"/>
    <property type="match status" value="1"/>
</dbReference>
<dbReference type="PROSITE" id="PS50002">
    <property type="entry name" value="SH3"/>
    <property type="match status" value="1"/>
</dbReference>
<dbReference type="InterPro" id="IPR002014">
    <property type="entry name" value="VHS_dom"/>
</dbReference>
<evidence type="ECO:0000256" key="2">
    <source>
        <dbReference type="ARBA" id="ARBA00004125"/>
    </source>
</evidence>
<evidence type="ECO:0000256" key="12">
    <source>
        <dbReference type="SAM" id="MobiDB-lite"/>
    </source>
</evidence>
<feature type="compositionally biased region" description="Polar residues" evidence="12">
    <location>
        <begin position="638"/>
        <end position="648"/>
    </location>
</feature>
<feature type="compositionally biased region" description="Low complexity" evidence="12">
    <location>
        <begin position="512"/>
        <end position="543"/>
    </location>
</feature>
<dbReference type="PANTHER" id="PTHR45929">
    <property type="entry name" value="JAK PATHWAY SIGNAL TRANSDUCTION ADAPTOR MOLECULE"/>
    <property type="match status" value="1"/>
</dbReference>
<comment type="similarity">
    <text evidence="3">Belongs to the STAM family.</text>
</comment>
<keyword evidence="6 11" id="KW-0728">SH3 domain</keyword>
<dbReference type="Gene3D" id="1.20.5.1940">
    <property type="match status" value="1"/>
</dbReference>
<evidence type="ECO:0000259" key="13">
    <source>
        <dbReference type="PROSITE" id="PS50002"/>
    </source>
</evidence>
<dbReference type="GO" id="GO:0035091">
    <property type="term" value="F:phosphatidylinositol binding"/>
    <property type="evidence" value="ECO:0007669"/>
    <property type="project" value="InterPro"/>
</dbReference>
<feature type="domain" description="VHS" evidence="14">
    <location>
        <begin position="17"/>
        <end position="147"/>
    </location>
</feature>
<dbReference type="GO" id="GO:0033565">
    <property type="term" value="C:ESCRT-0 complex"/>
    <property type="evidence" value="ECO:0007669"/>
    <property type="project" value="TreeGrafter"/>
</dbReference>
<comment type="subcellular location">
    <subcellularLocation>
        <location evidence="2">Endosome membrane</location>
        <topology evidence="2">Peripheral membrane protein</topology>
        <orientation evidence="2">Cytoplasmic side</orientation>
    </subcellularLocation>
</comment>
<dbReference type="InterPro" id="IPR003903">
    <property type="entry name" value="UIM_dom"/>
</dbReference>
<evidence type="ECO:0000256" key="3">
    <source>
        <dbReference type="ARBA" id="ARBA00009666"/>
    </source>
</evidence>
<dbReference type="InterPro" id="IPR036028">
    <property type="entry name" value="SH3-like_dom_sf"/>
</dbReference>
<evidence type="ECO:0000259" key="14">
    <source>
        <dbReference type="PROSITE" id="PS50179"/>
    </source>
</evidence>
<dbReference type="Pfam" id="PF00018">
    <property type="entry name" value="SH3_1"/>
    <property type="match status" value="1"/>
</dbReference>
<dbReference type="Gene3D" id="2.30.30.40">
    <property type="entry name" value="SH3 Domains"/>
    <property type="match status" value="1"/>
</dbReference>
<feature type="compositionally biased region" description="Low complexity" evidence="12">
    <location>
        <begin position="849"/>
        <end position="868"/>
    </location>
</feature>
<dbReference type="STRING" id="97359.A0A550CXU5"/>
<organism evidence="15 16">
    <name type="scientific">Schizophyllum amplum</name>
    <dbReference type="NCBI Taxonomy" id="97359"/>
    <lineage>
        <taxon>Eukaryota</taxon>
        <taxon>Fungi</taxon>
        <taxon>Dikarya</taxon>
        <taxon>Basidiomycota</taxon>
        <taxon>Agaricomycotina</taxon>
        <taxon>Agaricomycetes</taxon>
        <taxon>Agaricomycetidae</taxon>
        <taxon>Agaricales</taxon>
        <taxon>Schizophyllaceae</taxon>
        <taxon>Schizophyllum</taxon>
    </lineage>
</organism>
<evidence type="ECO:0000256" key="11">
    <source>
        <dbReference type="PROSITE-ProRule" id="PRU00192"/>
    </source>
</evidence>
<dbReference type="PROSITE" id="PS50179">
    <property type="entry name" value="VHS"/>
    <property type="match status" value="1"/>
</dbReference>
<feature type="region of interest" description="Disordered" evidence="12">
    <location>
        <begin position="824"/>
        <end position="902"/>
    </location>
</feature>
<keyword evidence="16" id="KW-1185">Reference proteome</keyword>
<dbReference type="PRINTS" id="PR00452">
    <property type="entry name" value="SH3DOMAIN"/>
</dbReference>
<feature type="compositionally biased region" description="Low complexity" evidence="12">
    <location>
        <begin position="469"/>
        <end position="504"/>
    </location>
</feature>
<feature type="compositionally biased region" description="Low complexity" evidence="12">
    <location>
        <begin position="596"/>
        <end position="623"/>
    </location>
</feature>
<dbReference type="InterPro" id="IPR001452">
    <property type="entry name" value="SH3_domain"/>
</dbReference>
<feature type="region of interest" description="Disordered" evidence="12">
    <location>
        <begin position="440"/>
        <end position="732"/>
    </location>
</feature>
<dbReference type="GO" id="GO:0043328">
    <property type="term" value="P:protein transport to vacuole involved in ubiquitin-dependent protein catabolic process via the multivesicular body sorting pathway"/>
    <property type="evidence" value="ECO:0007669"/>
    <property type="project" value="TreeGrafter"/>
</dbReference>
<dbReference type="Gene3D" id="1.25.40.90">
    <property type="match status" value="1"/>
</dbReference>
<dbReference type="CDD" id="cd16978">
    <property type="entry name" value="VHS_HSE1"/>
    <property type="match status" value="1"/>
</dbReference>